<gene>
    <name evidence="1" type="ORF">COK72_31890</name>
</gene>
<dbReference type="AlphaFoldDB" id="A0A9X7FSK2"/>
<dbReference type="RefSeq" id="WP_098641255.1">
    <property type="nucleotide sequence ID" value="NZ_NVCO01000147.1"/>
</dbReference>
<dbReference type="Pfam" id="PF13289">
    <property type="entry name" value="SIR2_2"/>
    <property type="match status" value="1"/>
</dbReference>
<protein>
    <recommendedName>
        <fullName evidence="3">SIR2-like domain-containing protein</fullName>
    </recommendedName>
</protein>
<dbReference type="Gene3D" id="3.40.50.1220">
    <property type="entry name" value="TPP-binding domain"/>
    <property type="match status" value="1"/>
</dbReference>
<evidence type="ECO:0000313" key="1">
    <source>
        <dbReference type="EMBL" id="PFT33345.1"/>
    </source>
</evidence>
<dbReference type="Proteomes" id="UP000226106">
    <property type="component" value="Unassembled WGS sequence"/>
</dbReference>
<proteinExistence type="predicted"/>
<sequence>MDSRLTMALSMQSNKGIYALFLGSGVSYSARIKTGWGIIQDICDHIRTLQPETLKEGESSVDWYSRIYKKEPRYDDLLEIVAPTSAERQGFLEKYFVPTEQEREDGMKTPTQAHRSIAQLVKKGYIKVILTTNFDQLMEQALQGEGVTYQVVHDESSIAGMRPLLHSDCTVIKINGDYKDNRFRNISEELSSYSPNLEELLKDIFDKFGLIISGWSGEWDVAIKDIMKSIVSRRYSWYWHSYSNQLTTGAQELVTFRDAQVILNNEGADGFFSQLLNNVEAIEKHLTVNTFTVETIIAQAKNLLGKNKLIELHDLIMSETENVMKNIREFPLDNQIGSLENLHNSIKELMSKSANLCALLTTVCYYNEYYRVTEFVIDTLSRLTCMPPSNDGTFYPLNEKLRRIPSIVATYSVGIALFKRNAFGELEEMLTKPHIYDEYYSERDSKYLEYVNPYRIYSDLKDYGDNRFVPMSEMIFEQLGDITRHILPTDREYMEYFELFELIFSLKSTQYQFAGSHGRFVYHYNRSYFKHFLMDGAKKKEDWAVLKLFNNDSSLFKSSLELIQKPRDGWFGFNLAQYYQVD</sequence>
<dbReference type="EMBL" id="NVCO01000147">
    <property type="protein sequence ID" value="PFT33345.1"/>
    <property type="molecule type" value="Genomic_DNA"/>
</dbReference>
<reference evidence="1 2" key="1">
    <citation type="submission" date="2017-09" db="EMBL/GenBank/DDBJ databases">
        <title>Large-scale bioinformatics analysis of Bacillus genomes uncovers conserved roles of natural products in bacterial physiology.</title>
        <authorList>
            <consortium name="Agbiome Team Llc"/>
            <person name="Bleich R.M."/>
            <person name="Grubbs K.J."/>
            <person name="Santa Maria K.C."/>
            <person name="Allen S.E."/>
            <person name="Farag S."/>
            <person name="Shank E.A."/>
            <person name="Bowers A."/>
        </authorList>
    </citation>
    <scope>NUCLEOTIDE SEQUENCE [LARGE SCALE GENOMIC DNA]</scope>
    <source>
        <strain evidence="1 2">AFS065400</strain>
    </source>
</reference>
<dbReference type="InterPro" id="IPR029035">
    <property type="entry name" value="DHS-like_NAD/FAD-binding_dom"/>
</dbReference>
<name>A0A9X7FSK2_BACTU</name>
<accession>A0A9X7FSK2</accession>
<dbReference type="SUPFAM" id="SSF52467">
    <property type="entry name" value="DHS-like NAD/FAD-binding domain"/>
    <property type="match status" value="1"/>
</dbReference>
<organism evidence="1 2">
    <name type="scientific">Bacillus thuringiensis</name>
    <dbReference type="NCBI Taxonomy" id="1428"/>
    <lineage>
        <taxon>Bacteria</taxon>
        <taxon>Bacillati</taxon>
        <taxon>Bacillota</taxon>
        <taxon>Bacilli</taxon>
        <taxon>Bacillales</taxon>
        <taxon>Bacillaceae</taxon>
        <taxon>Bacillus</taxon>
        <taxon>Bacillus cereus group</taxon>
    </lineage>
</organism>
<evidence type="ECO:0000313" key="2">
    <source>
        <dbReference type="Proteomes" id="UP000226106"/>
    </source>
</evidence>
<evidence type="ECO:0008006" key="3">
    <source>
        <dbReference type="Google" id="ProtNLM"/>
    </source>
</evidence>
<comment type="caution">
    <text evidence="1">The sequence shown here is derived from an EMBL/GenBank/DDBJ whole genome shotgun (WGS) entry which is preliminary data.</text>
</comment>